<dbReference type="GO" id="GO:0016460">
    <property type="term" value="C:myosin II complex"/>
    <property type="evidence" value="ECO:0007669"/>
    <property type="project" value="TreeGrafter"/>
</dbReference>
<dbReference type="FunFam" id="1.10.238.10:FF:000001">
    <property type="entry name" value="Calmodulin 1"/>
    <property type="match status" value="1"/>
</dbReference>
<evidence type="ECO:0000259" key="3">
    <source>
        <dbReference type="PROSITE" id="PS50222"/>
    </source>
</evidence>
<dbReference type="InterPro" id="IPR011992">
    <property type="entry name" value="EF-hand-dom_pair"/>
</dbReference>
<accession>A0A1Y2CQ96</accession>
<organism evidence="4 5">
    <name type="scientific">Rhizoclosmatium globosum</name>
    <dbReference type="NCBI Taxonomy" id="329046"/>
    <lineage>
        <taxon>Eukaryota</taxon>
        <taxon>Fungi</taxon>
        <taxon>Fungi incertae sedis</taxon>
        <taxon>Chytridiomycota</taxon>
        <taxon>Chytridiomycota incertae sedis</taxon>
        <taxon>Chytridiomycetes</taxon>
        <taxon>Chytridiales</taxon>
        <taxon>Chytriomycetaceae</taxon>
        <taxon>Rhizoclosmatium</taxon>
    </lineage>
</organism>
<dbReference type="SUPFAM" id="SSF47473">
    <property type="entry name" value="EF-hand"/>
    <property type="match status" value="1"/>
</dbReference>
<dbReference type="Pfam" id="PF13499">
    <property type="entry name" value="EF-hand_7"/>
    <property type="match status" value="2"/>
</dbReference>
<dbReference type="STRING" id="329046.A0A1Y2CQ96"/>
<dbReference type="Gene3D" id="1.10.238.10">
    <property type="entry name" value="EF-hand"/>
    <property type="match status" value="1"/>
</dbReference>
<feature type="domain" description="EF-hand" evidence="3">
    <location>
        <begin position="81"/>
        <end position="116"/>
    </location>
</feature>
<keyword evidence="2" id="KW-0106">Calcium</keyword>
<proteinExistence type="predicted"/>
<gene>
    <name evidence="4" type="ORF">BCR33DRAFT_763554</name>
</gene>
<dbReference type="AlphaFoldDB" id="A0A1Y2CQ96"/>
<dbReference type="InterPro" id="IPR018247">
    <property type="entry name" value="EF_Hand_1_Ca_BS"/>
</dbReference>
<dbReference type="PROSITE" id="PS00018">
    <property type="entry name" value="EF_HAND_1"/>
    <property type="match status" value="3"/>
</dbReference>
<keyword evidence="1" id="KW-0677">Repeat</keyword>
<evidence type="ECO:0000256" key="1">
    <source>
        <dbReference type="ARBA" id="ARBA00022737"/>
    </source>
</evidence>
<sequence>MASQLTEEQVEEFKIAFASFDRDHDNVINSRDLSAALKSLGITLSDSEVAAWIAEADTDGKGSVSFAAFMALAGRNFRDIQAEEEMKEAFKIFDKNGDGFITNDELKFTLAQQGDNLSDEEIAEVIRECDVDGDGKLNYEEFAKMMHPPKH</sequence>
<protein>
    <submittedName>
        <fullName evidence="4">Calmodulin 2-like protein</fullName>
    </submittedName>
</protein>
<keyword evidence="5" id="KW-1185">Reference proteome</keyword>
<dbReference type="PANTHER" id="PTHR23048">
    <property type="entry name" value="MYOSIN LIGHT CHAIN 1, 3"/>
    <property type="match status" value="1"/>
</dbReference>
<dbReference type="PANTHER" id="PTHR23048:SF0">
    <property type="entry name" value="CALMODULIN LIKE 3"/>
    <property type="match status" value="1"/>
</dbReference>
<dbReference type="InterPro" id="IPR050230">
    <property type="entry name" value="CALM/Myosin/TropC-like"/>
</dbReference>
<feature type="domain" description="EF-hand" evidence="3">
    <location>
        <begin position="117"/>
        <end position="151"/>
    </location>
</feature>
<dbReference type="GO" id="GO:0005509">
    <property type="term" value="F:calcium ion binding"/>
    <property type="evidence" value="ECO:0007669"/>
    <property type="project" value="InterPro"/>
</dbReference>
<dbReference type="Proteomes" id="UP000193642">
    <property type="component" value="Unassembled WGS sequence"/>
</dbReference>
<dbReference type="PROSITE" id="PS50222">
    <property type="entry name" value="EF_HAND_2"/>
    <property type="match status" value="4"/>
</dbReference>
<dbReference type="InterPro" id="IPR002048">
    <property type="entry name" value="EF_hand_dom"/>
</dbReference>
<evidence type="ECO:0000256" key="2">
    <source>
        <dbReference type="ARBA" id="ARBA00022837"/>
    </source>
</evidence>
<dbReference type="CDD" id="cd00051">
    <property type="entry name" value="EFh"/>
    <property type="match status" value="1"/>
</dbReference>
<evidence type="ECO:0000313" key="4">
    <source>
        <dbReference type="EMBL" id="ORY49127.1"/>
    </source>
</evidence>
<dbReference type="EMBL" id="MCGO01000010">
    <property type="protein sequence ID" value="ORY49127.1"/>
    <property type="molecule type" value="Genomic_DNA"/>
</dbReference>
<dbReference type="OrthoDB" id="26525at2759"/>
<reference evidence="4 5" key="1">
    <citation type="submission" date="2016-07" db="EMBL/GenBank/DDBJ databases">
        <title>Pervasive Adenine N6-methylation of Active Genes in Fungi.</title>
        <authorList>
            <consortium name="DOE Joint Genome Institute"/>
            <person name="Mondo S.J."/>
            <person name="Dannebaum R.O."/>
            <person name="Kuo R.C."/>
            <person name="Labutti K."/>
            <person name="Haridas S."/>
            <person name="Kuo A."/>
            <person name="Salamov A."/>
            <person name="Ahrendt S.R."/>
            <person name="Lipzen A."/>
            <person name="Sullivan W."/>
            <person name="Andreopoulos W.B."/>
            <person name="Clum A."/>
            <person name="Lindquist E."/>
            <person name="Daum C."/>
            <person name="Ramamoorthy G.K."/>
            <person name="Gryganskyi A."/>
            <person name="Culley D."/>
            <person name="Magnuson J.K."/>
            <person name="James T.Y."/>
            <person name="O'Malley M.A."/>
            <person name="Stajich J.E."/>
            <person name="Spatafora J.W."/>
            <person name="Visel A."/>
            <person name="Grigoriev I.V."/>
        </authorList>
    </citation>
    <scope>NUCLEOTIDE SEQUENCE [LARGE SCALE GENOMIC DNA]</scope>
    <source>
        <strain evidence="4 5">JEL800</strain>
    </source>
</reference>
<feature type="domain" description="EF-hand" evidence="3">
    <location>
        <begin position="8"/>
        <end position="43"/>
    </location>
</feature>
<name>A0A1Y2CQ96_9FUNG</name>
<feature type="domain" description="EF-hand" evidence="3">
    <location>
        <begin position="44"/>
        <end position="79"/>
    </location>
</feature>
<evidence type="ECO:0000313" key="5">
    <source>
        <dbReference type="Proteomes" id="UP000193642"/>
    </source>
</evidence>
<dbReference type="SMART" id="SM00054">
    <property type="entry name" value="EFh"/>
    <property type="match status" value="4"/>
</dbReference>
<comment type="caution">
    <text evidence="4">The sequence shown here is derived from an EMBL/GenBank/DDBJ whole genome shotgun (WGS) entry which is preliminary data.</text>
</comment>